<proteinExistence type="predicted"/>
<protein>
    <submittedName>
        <fullName evidence="2">Uncharacterized protein</fullName>
    </submittedName>
</protein>
<sequence length="37" mass="4553">MKECQESLNPNKRRHQQQGEKQYICQQPVVNHFLHLY</sequence>
<evidence type="ECO:0000256" key="1">
    <source>
        <dbReference type="SAM" id="MobiDB-lite"/>
    </source>
</evidence>
<evidence type="ECO:0000313" key="3">
    <source>
        <dbReference type="Proteomes" id="UP000225116"/>
    </source>
</evidence>
<evidence type="ECO:0000313" key="2">
    <source>
        <dbReference type="EMBL" id="ARB06334.1"/>
    </source>
</evidence>
<dbReference type="EMBL" id="KY630163">
    <property type="protein sequence ID" value="ARB06334.1"/>
    <property type="molecule type" value="Genomic_DNA"/>
</dbReference>
<organism evidence="2 3">
    <name type="scientific">Salmonella phage S8</name>
    <dbReference type="NCBI Taxonomy" id="1913039"/>
    <lineage>
        <taxon>Viruses</taxon>
        <taxon>Duplodnaviria</taxon>
        <taxon>Heunggongvirae</taxon>
        <taxon>Uroviricota</taxon>
        <taxon>Caudoviricetes</taxon>
        <taxon>Pantevenvirales</taxon>
        <taxon>Ackermannviridae</taxon>
        <taxon>Cvivirinae</taxon>
        <taxon>Kuttervirus</taxon>
        <taxon>Kuttervirus BSP101</taxon>
    </lineage>
</organism>
<feature type="compositionally biased region" description="Polar residues" evidence="1">
    <location>
        <begin position="1"/>
        <end position="10"/>
    </location>
</feature>
<accession>A0A286KQA2</accession>
<name>A0A286KQA2_9CAUD</name>
<feature type="region of interest" description="Disordered" evidence="1">
    <location>
        <begin position="1"/>
        <end position="21"/>
    </location>
</feature>
<gene>
    <name evidence="2" type="ORF">S8_048</name>
</gene>
<dbReference type="Proteomes" id="UP000225116">
    <property type="component" value="Segment"/>
</dbReference>
<reference evidence="3" key="1">
    <citation type="submission" date="2017-02" db="EMBL/GenBank/DDBJ databases">
        <authorList>
            <person name="Kim J."/>
            <person name="Kim K.-P."/>
        </authorList>
    </citation>
    <scope>NUCLEOTIDE SEQUENCE [LARGE SCALE GENOMIC DNA]</scope>
</reference>